<keyword evidence="2" id="KW-1185">Reference proteome</keyword>
<dbReference type="EMBL" id="CP037933">
    <property type="protein sequence ID" value="QBN17808.1"/>
    <property type="molecule type" value="Genomic_DNA"/>
</dbReference>
<protein>
    <recommendedName>
        <fullName evidence="3">Virulence RhuM family protein</fullName>
    </recommendedName>
</protein>
<gene>
    <name evidence="1" type="ORF">E1750_02995</name>
</gene>
<evidence type="ECO:0000313" key="1">
    <source>
        <dbReference type="EMBL" id="QBN17808.1"/>
    </source>
</evidence>
<dbReference type="PANTHER" id="PTHR35810">
    <property type="entry name" value="CYTOPLASMIC PROTEIN-RELATED"/>
    <property type="match status" value="1"/>
</dbReference>
<reference evidence="2" key="1">
    <citation type="submission" date="2019-03" db="EMBL/GenBank/DDBJ databases">
        <title>Flavobacterium sp.</title>
        <authorList>
            <person name="Kim H."/>
        </authorList>
    </citation>
    <scope>NUCLEOTIDE SEQUENCE [LARGE SCALE GENOMIC DNA]</scope>
    <source>
        <strain evidence="2">GS13</strain>
    </source>
</reference>
<evidence type="ECO:0000313" key="2">
    <source>
        <dbReference type="Proteomes" id="UP000291124"/>
    </source>
</evidence>
<sequence length="57" mass="6567">MVVQNEGKRQVKRKIKHYILDAIISVGCFVNSKRGSQFRQWASQGLKSYFCDYIIAG</sequence>
<dbReference type="OrthoDB" id="9802752at2"/>
<dbReference type="Pfam" id="PF13310">
    <property type="entry name" value="Virulence_RhuM"/>
    <property type="match status" value="1"/>
</dbReference>
<evidence type="ECO:0008006" key="3">
    <source>
        <dbReference type="Google" id="ProtNLM"/>
    </source>
</evidence>
<organism evidence="1 2">
    <name type="scientific">Flavobacterium nackdongense</name>
    <dbReference type="NCBI Taxonomy" id="2547394"/>
    <lineage>
        <taxon>Bacteria</taxon>
        <taxon>Pseudomonadati</taxon>
        <taxon>Bacteroidota</taxon>
        <taxon>Flavobacteriia</taxon>
        <taxon>Flavobacteriales</taxon>
        <taxon>Flavobacteriaceae</taxon>
        <taxon>Flavobacterium</taxon>
    </lineage>
</organism>
<dbReference type="AlphaFoldDB" id="A0A4P6Y7X3"/>
<proteinExistence type="predicted"/>
<dbReference type="PANTHER" id="PTHR35810:SF1">
    <property type="entry name" value="CYTOPLASMIC PROTEIN"/>
    <property type="match status" value="1"/>
</dbReference>
<name>A0A4P6Y7X3_9FLAO</name>
<dbReference type="KEGG" id="fnk:E1750_02995"/>
<dbReference type="Proteomes" id="UP000291124">
    <property type="component" value="Chromosome"/>
</dbReference>
<accession>A0A4P6Y7X3</accession>
<dbReference type="RefSeq" id="WP_133275339.1">
    <property type="nucleotide sequence ID" value="NZ_CP037933.1"/>
</dbReference>
<dbReference type="InterPro" id="IPR011204">
    <property type="entry name" value="Virulence_RhuM-like"/>
</dbReference>